<dbReference type="SUPFAM" id="SSF53901">
    <property type="entry name" value="Thiolase-like"/>
    <property type="match status" value="2"/>
</dbReference>
<gene>
    <name evidence="2" type="ORF">UFOPK2754_00118</name>
    <name evidence="3" type="ORF">UFOPK3139_01616</name>
    <name evidence="4" type="ORF">UFOPK3543_00462</name>
</gene>
<dbReference type="PANTHER" id="PTHR42870:SF1">
    <property type="entry name" value="NON-SPECIFIC LIPID-TRANSFER PROTEIN-LIKE 2"/>
    <property type="match status" value="1"/>
</dbReference>
<organism evidence="3">
    <name type="scientific">freshwater metagenome</name>
    <dbReference type="NCBI Taxonomy" id="449393"/>
    <lineage>
        <taxon>unclassified sequences</taxon>
        <taxon>metagenomes</taxon>
        <taxon>ecological metagenomes</taxon>
    </lineage>
</organism>
<name>A0A6J7AHG3_9ZZZZ</name>
<evidence type="ECO:0000313" key="2">
    <source>
        <dbReference type="EMBL" id="CAB4725620.1"/>
    </source>
</evidence>
<dbReference type="InterPro" id="IPR002155">
    <property type="entry name" value="Thiolase"/>
</dbReference>
<evidence type="ECO:0000313" key="3">
    <source>
        <dbReference type="EMBL" id="CAB4832193.1"/>
    </source>
</evidence>
<dbReference type="Pfam" id="PF22691">
    <property type="entry name" value="Thiolase_C_1"/>
    <property type="match status" value="1"/>
</dbReference>
<reference evidence="3" key="1">
    <citation type="submission" date="2020-05" db="EMBL/GenBank/DDBJ databases">
        <authorList>
            <person name="Chiriac C."/>
            <person name="Salcher M."/>
            <person name="Ghai R."/>
            <person name="Kavagutti S V."/>
        </authorList>
    </citation>
    <scope>NUCLEOTIDE SEQUENCE</scope>
</reference>
<protein>
    <submittedName>
        <fullName evidence="3">Unannotated protein</fullName>
    </submittedName>
</protein>
<dbReference type="InterPro" id="IPR055140">
    <property type="entry name" value="Thiolase_C_2"/>
</dbReference>
<dbReference type="CDD" id="cd00829">
    <property type="entry name" value="SCP-x_thiolase"/>
    <property type="match status" value="1"/>
</dbReference>
<dbReference type="EMBL" id="CAEZYR010000003">
    <property type="protein sequence ID" value="CAB4725620.1"/>
    <property type="molecule type" value="Genomic_DNA"/>
</dbReference>
<accession>A0A6J7AHG3</accession>
<dbReference type="PIRSF" id="PIRSF000429">
    <property type="entry name" value="Ac-CoA_Ac_transf"/>
    <property type="match status" value="1"/>
</dbReference>
<feature type="domain" description="Thiolase C-terminal" evidence="1">
    <location>
        <begin position="260"/>
        <end position="348"/>
    </location>
</feature>
<proteinExistence type="predicted"/>
<dbReference type="PANTHER" id="PTHR42870">
    <property type="entry name" value="ACETYL-COA C-ACETYLTRANSFERASE"/>
    <property type="match status" value="1"/>
</dbReference>
<dbReference type="InterPro" id="IPR016039">
    <property type="entry name" value="Thiolase-like"/>
</dbReference>
<dbReference type="EMBL" id="CAFABA010000063">
    <property type="protein sequence ID" value="CAB4832193.1"/>
    <property type="molecule type" value="Genomic_DNA"/>
</dbReference>
<dbReference type="GO" id="GO:0016747">
    <property type="term" value="F:acyltransferase activity, transferring groups other than amino-acyl groups"/>
    <property type="evidence" value="ECO:0007669"/>
    <property type="project" value="InterPro"/>
</dbReference>
<dbReference type="EMBL" id="CAFBMH010000010">
    <property type="protein sequence ID" value="CAB4893949.1"/>
    <property type="molecule type" value="Genomic_DNA"/>
</dbReference>
<evidence type="ECO:0000313" key="4">
    <source>
        <dbReference type="EMBL" id="CAB4893949.1"/>
    </source>
</evidence>
<dbReference type="Gene3D" id="3.40.47.10">
    <property type="match status" value="1"/>
</dbReference>
<sequence length="393" mass="42320">MPAPRDVAIVGVHATKQGRNLGRTALSLMLESFNGALDDAGMTKNDVDGVISFEFPAGTGAGNTLGEVAFQLGNPMRFTSHFSGVPALLYAAAMVRDHVADVIAIPFGGSQEETDGATAAYTRPGYEFTEWTGSTTPAQMALQTRRHMALYGTTSEQLAHCAATLRNNANINPEAVMFGRGPYTAQDVLDSRMIADPYTLLMCALVNDGGSCIIVTSADRAKDCKSTPVWVLSGGIGCFYTSYYFPPTLQPLETRDRMLGAFSRAGVTHDDIDFVTTYDHFASGVPMEYEAAGFCEVGDGGPFCVENIGLDQRFPVSPDGGNLGYSHCINPYNLRIIEAVRQFRNDTPDLCPNSHLGEHTYDRSICRKVRDPKLAVACGPFTGAFSMSILAKD</sequence>
<dbReference type="AlphaFoldDB" id="A0A6J7AHG3"/>
<evidence type="ECO:0000259" key="1">
    <source>
        <dbReference type="Pfam" id="PF22691"/>
    </source>
</evidence>